<feature type="compositionally biased region" description="Polar residues" evidence="1">
    <location>
        <begin position="224"/>
        <end position="234"/>
    </location>
</feature>
<protein>
    <submittedName>
        <fullName evidence="2">Uncharacterized protein</fullName>
    </submittedName>
</protein>
<dbReference type="PANTHER" id="PTHR33878">
    <property type="entry name" value="OS08G0559000 PROTEIN"/>
    <property type="match status" value="1"/>
</dbReference>
<keyword evidence="3" id="KW-1185">Reference proteome</keyword>
<feature type="compositionally biased region" description="Low complexity" evidence="1">
    <location>
        <begin position="69"/>
        <end position="81"/>
    </location>
</feature>
<sequence>MATRLAARYVSRRFSSGGKILSEEEKAAENVYIKKTEQEKLEKLARKGPKPEEKTTSASAGSPTEFKPSASESSTSGASAEKVSSDKYRNYAVVAGTITVFGALGCGLRVGVHARPSKSKATQSSRSNLRKNTETPLLESLSSWNQIKPVKPIEQSSFTEIFGELHFKENSQSSSSSPTLPVSSFSSPCSSFIDLIPHASTSEANKNDSLGNEYESKKSPSLDFYSSTPKNHQYSGGHKNGDSFSSRNYESLQLCTEGLGFESFDDVEDLKNDINEDWQYQEEKVSITRHSTMENLSGEIRRTRLSGRAFPPPISCIGKSGKPWVSFVKSIGRMAGSFLSK</sequence>
<dbReference type="EMBL" id="JAAGAX010000010">
    <property type="protein sequence ID" value="KAF2300816.1"/>
    <property type="molecule type" value="Genomic_DNA"/>
</dbReference>
<name>A0A6A6LLA2_HEVBR</name>
<feature type="region of interest" description="Disordered" evidence="1">
    <location>
        <begin position="113"/>
        <end position="134"/>
    </location>
</feature>
<dbReference type="AlphaFoldDB" id="A0A6A6LLA2"/>
<dbReference type="InterPro" id="IPR045284">
    <property type="entry name" value="At2g27730-like"/>
</dbReference>
<gene>
    <name evidence="2" type="ORF">GH714_016028</name>
</gene>
<reference evidence="2 3" key="1">
    <citation type="journal article" date="2020" name="Mol. Plant">
        <title>The Chromosome-Based Rubber Tree Genome Provides New Insights into Spurge Genome Evolution and Rubber Biosynthesis.</title>
        <authorList>
            <person name="Liu J."/>
            <person name="Shi C."/>
            <person name="Shi C.C."/>
            <person name="Li W."/>
            <person name="Zhang Q.J."/>
            <person name="Zhang Y."/>
            <person name="Li K."/>
            <person name="Lu H.F."/>
            <person name="Shi C."/>
            <person name="Zhu S.T."/>
            <person name="Xiao Z.Y."/>
            <person name="Nan H."/>
            <person name="Yue Y."/>
            <person name="Zhu X.G."/>
            <person name="Wu Y."/>
            <person name="Hong X.N."/>
            <person name="Fan G.Y."/>
            <person name="Tong Y."/>
            <person name="Zhang D."/>
            <person name="Mao C.L."/>
            <person name="Liu Y.L."/>
            <person name="Hao S.J."/>
            <person name="Liu W.Q."/>
            <person name="Lv M.Q."/>
            <person name="Zhang H.B."/>
            <person name="Liu Y."/>
            <person name="Hu-Tang G.R."/>
            <person name="Wang J.P."/>
            <person name="Wang J.H."/>
            <person name="Sun Y.H."/>
            <person name="Ni S.B."/>
            <person name="Chen W.B."/>
            <person name="Zhang X.C."/>
            <person name="Jiao Y.N."/>
            <person name="Eichler E.E."/>
            <person name="Li G.H."/>
            <person name="Liu X."/>
            <person name="Gao L.Z."/>
        </authorList>
    </citation>
    <scope>NUCLEOTIDE SEQUENCE [LARGE SCALE GENOMIC DNA]</scope>
    <source>
        <strain evidence="3">cv. GT1</strain>
        <tissue evidence="2">Leaf</tissue>
    </source>
</reference>
<feature type="compositionally biased region" description="Basic and acidic residues" evidence="1">
    <location>
        <begin position="38"/>
        <end position="55"/>
    </location>
</feature>
<organism evidence="2 3">
    <name type="scientific">Hevea brasiliensis</name>
    <name type="common">Para rubber tree</name>
    <name type="synonym">Siphonia brasiliensis</name>
    <dbReference type="NCBI Taxonomy" id="3981"/>
    <lineage>
        <taxon>Eukaryota</taxon>
        <taxon>Viridiplantae</taxon>
        <taxon>Streptophyta</taxon>
        <taxon>Embryophyta</taxon>
        <taxon>Tracheophyta</taxon>
        <taxon>Spermatophyta</taxon>
        <taxon>Magnoliopsida</taxon>
        <taxon>eudicotyledons</taxon>
        <taxon>Gunneridae</taxon>
        <taxon>Pentapetalae</taxon>
        <taxon>rosids</taxon>
        <taxon>fabids</taxon>
        <taxon>Malpighiales</taxon>
        <taxon>Euphorbiaceae</taxon>
        <taxon>Crotonoideae</taxon>
        <taxon>Micrandreae</taxon>
        <taxon>Hevea</taxon>
    </lineage>
</organism>
<proteinExistence type="predicted"/>
<feature type="region of interest" description="Disordered" evidence="1">
    <location>
        <begin position="38"/>
        <end position="82"/>
    </location>
</feature>
<dbReference type="PANTHER" id="PTHR33878:SF1">
    <property type="entry name" value="OS08G0559000 PROTEIN"/>
    <property type="match status" value="1"/>
</dbReference>
<evidence type="ECO:0000313" key="3">
    <source>
        <dbReference type="Proteomes" id="UP000467840"/>
    </source>
</evidence>
<comment type="caution">
    <text evidence="2">The sequence shown here is derived from an EMBL/GenBank/DDBJ whole genome shotgun (WGS) entry which is preliminary data.</text>
</comment>
<evidence type="ECO:0000313" key="2">
    <source>
        <dbReference type="EMBL" id="KAF2300816.1"/>
    </source>
</evidence>
<dbReference type="Proteomes" id="UP000467840">
    <property type="component" value="Chromosome 4"/>
</dbReference>
<accession>A0A6A6LLA2</accession>
<feature type="region of interest" description="Disordered" evidence="1">
    <location>
        <begin position="202"/>
        <end position="242"/>
    </location>
</feature>
<evidence type="ECO:0000256" key="1">
    <source>
        <dbReference type="SAM" id="MobiDB-lite"/>
    </source>
</evidence>